<reference evidence="1" key="1">
    <citation type="submission" date="2022-09" db="EMBL/GenBank/DDBJ databases">
        <title>Fusarium specimens isolated from Avocado Roots.</title>
        <authorList>
            <person name="Stajich J."/>
            <person name="Roper C."/>
            <person name="Heimlech-Rivalta G."/>
        </authorList>
    </citation>
    <scope>NUCLEOTIDE SEQUENCE</scope>
    <source>
        <strain evidence="1">A02</strain>
    </source>
</reference>
<dbReference type="OrthoDB" id="2394218at2759"/>
<keyword evidence="2" id="KW-1185">Reference proteome</keyword>
<organism evidence="1 2">
    <name type="scientific">Fusarium falciforme</name>
    <dbReference type="NCBI Taxonomy" id="195108"/>
    <lineage>
        <taxon>Eukaryota</taxon>
        <taxon>Fungi</taxon>
        <taxon>Dikarya</taxon>
        <taxon>Ascomycota</taxon>
        <taxon>Pezizomycotina</taxon>
        <taxon>Sordariomycetes</taxon>
        <taxon>Hypocreomycetidae</taxon>
        <taxon>Hypocreales</taxon>
        <taxon>Nectriaceae</taxon>
        <taxon>Fusarium</taxon>
        <taxon>Fusarium solani species complex</taxon>
    </lineage>
</organism>
<sequence>MGLVYAASNNQAVFPTIACRASFGLVSRIPSAVPAKRTWISILTRGKGFEGRFDDCVGWIILKSKQIQNGKEFEFERKVFFEPDERRVCNVEIVYSLADDPSPSKVMRVNLLEAEVKKKRKVFWRKAYFLQVEFKVKATIGLAEAHFLCVDAGGRKISEPITVPVPREPPIMSLDEVEEE</sequence>
<comment type="caution">
    <text evidence="1">The sequence shown here is derived from an EMBL/GenBank/DDBJ whole genome shotgun (WGS) entry which is preliminary data.</text>
</comment>
<accession>A0A9W8RDK5</accession>
<evidence type="ECO:0000313" key="1">
    <source>
        <dbReference type="EMBL" id="KAJ4193255.1"/>
    </source>
</evidence>
<dbReference type="EMBL" id="JAOQAV010000006">
    <property type="protein sequence ID" value="KAJ4193255.1"/>
    <property type="molecule type" value="Genomic_DNA"/>
</dbReference>
<dbReference type="Proteomes" id="UP001152087">
    <property type="component" value="Unassembled WGS sequence"/>
</dbReference>
<name>A0A9W8RDK5_9HYPO</name>
<dbReference type="AlphaFoldDB" id="A0A9W8RDK5"/>
<protein>
    <submittedName>
        <fullName evidence="1">Uncharacterized protein</fullName>
    </submittedName>
</protein>
<evidence type="ECO:0000313" key="2">
    <source>
        <dbReference type="Proteomes" id="UP001152087"/>
    </source>
</evidence>
<proteinExistence type="predicted"/>
<gene>
    <name evidence="1" type="ORF">NW755_003251</name>
</gene>